<protein>
    <submittedName>
        <fullName evidence="1">Uncharacterized protein</fullName>
    </submittedName>
</protein>
<evidence type="ECO:0000313" key="1">
    <source>
        <dbReference type="EMBL" id="KAF1828154.1"/>
    </source>
</evidence>
<name>A0A6A5K164_9PLEO</name>
<proteinExistence type="predicted"/>
<dbReference type="AlphaFoldDB" id="A0A6A5K164"/>
<reference evidence="1" key="1">
    <citation type="submission" date="2020-01" db="EMBL/GenBank/DDBJ databases">
        <authorList>
            <consortium name="DOE Joint Genome Institute"/>
            <person name="Haridas S."/>
            <person name="Albert R."/>
            <person name="Binder M."/>
            <person name="Bloem J."/>
            <person name="Labutti K."/>
            <person name="Salamov A."/>
            <person name="Andreopoulos B."/>
            <person name="Baker S.E."/>
            <person name="Barry K."/>
            <person name="Bills G."/>
            <person name="Bluhm B.H."/>
            <person name="Cannon C."/>
            <person name="Castanera R."/>
            <person name="Culley D.E."/>
            <person name="Daum C."/>
            <person name="Ezra D."/>
            <person name="Gonzalez J.B."/>
            <person name="Henrissat B."/>
            <person name="Kuo A."/>
            <person name="Liang C."/>
            <person name="Lipzen A."/>
            <person name="Lutzoni F."/>
            <person name="Magnuson J."/>
            <person name="Mondo S."/>
            <person name="Nolan M."/>
            <person name="Ohm R."/>
            <person name="Pangilinan J."/>
            <person name="Park H.-J."/>
            <person name="Ramirez L."/>
            <person name="Alfaro M."/>
            <person name="Sun H."/>
            <person name="Tritt A."/>
            <person name="Yoshinaga Y."/>
            <person name="Zwiers L.-H."/>
            <person name="Turgeon B.G."/>
            <person name="Goodwin S.B."/>
            <person name="Spatafora J.W."/>
            <person name="Crous P.W."/>
            <person name="Grigoriev I.V."/>
        </authorList>
    </citation>
    <scope>NUCLEOTIDE SEQUENCE</scope>
    <source>
        <strain evidence="1">P77</strain>
    </source>
</reference>
<keyword evidence="2" id="KW-1185">Reference proteome</keyword>
<feature type="non-terminal residue" evidence="1">
    <location>
        <position position="1"/>
    </location>
</feature>
<sequence length="52" mass="6069">QEVTASRINVKWVPTNRMPANRLTKVLPKQKFTKFIHQLGLVNITKRLKGLR</sequence>
<accession>A0A6A5K164</accession>
<dbReference type="OrthoDB" id="3943081at2759"/>
<dbReference type="EMBL" id="ML975648">
    <property type="protein sequence ID" value="KAF1828154.1"/>
    <property type="molecule type" value="Genomic_DNA"/>
</dbReference>
<gene>
    <name evidence="1" type="ORF">BDW02DRAFT_513104</name>
</gene>
<evidence type="ECO:0000313" key="2">
    <source>
        <dbReference type="Proteomes" id="UP000800040"/>
    </source>
</evidence>
<organism evidence="1 2">
    <name type="scientific">Decorospora gaudefroyi</name>
    <dbReference type="NCBI Taxonomy" id="184978"/>
    <lineage>
        <taxon>Eukaryota</taxon>
        <taxon>Fungi</taxon>
        <taxon>Dikarya</taxon>
        <taxon>Ascomycota</taxon>
        <taxon>Pezizomycotina</taxon>
        <taxon>Dothideomycetes</taxon>
        <taxon>Pleosporomycetidae</taxon>
        <taxon>Pleosporales</taxon>
        <taxon>Pleosporineae</taxon>
        <taxon>Pleosporaceae</taxon>
        <taxon>Decorospora</taxon>
    </lineage>
</organism>
<dbReference type="Proteomes" id="UP000800040">
    <property type="component" value="Unassembled WGS sequence"/>
</dbReference>